<feature type="transmembrane region" description="Helical" evidence="1">
    <location>
        <begin position="107"/>
        <end position="129"/>
    </location>
</feature>
<evidence type="ECO:0000313" key="4">
    <source>
        <dbReference type="Proteomes" id="UP000182584"/>
    </source>
</evidence>
<keyword evidence="1" id="KW-0472">Membrane</keyword>
<dbReference type="eggNOG" id="COG2200">
    <property type="taxonomic scope" value="Bacteria"/>
</dbReference>
<dbReference type="PANTHER" id="PTHR33121:SF79">
    <property type="entry name" value="CYCLIC DI-GMP PHOSPHODIESTERASE PDED-RELATED"/>
    <property type="match status" value="1"/>
</dbReference>
<feature type="transmembrane region" description="Helical" evidence="1">
    <location>
        <begin position="199"/>
        <end position="218"/>
    </location>
</feature>
<dbReference type="Proteomes" id="UP000182584">
    <property type="component" value="Unassembled WGS sequence"/>
</dbReference>
<feature type="domain" description="EAL" evidence="2">
    <location>
        <begin position="389"/>
        <end position="640"/>
    </location>
</feature>
<dbReference type="InterPro" id="IPR001633">
    <property type="entry name" value="EAL_dom"/>
</dbReference>
<feature type="transmembrane region" description="Helical" evidence="1">
    <location>
        <begin position="149"/>
        <end position="169"/>
    </location>
</feature>
<dbReference type="CDD" id="cd01948">
    <property type="entry name" value="EAL"/>
    <property type="match status" value="1"/>
</dbReference>
<dbReference type="Pfam" id="PF00563">
    <property type="entry name" value="EAL"/>
    <property type="match status" value="1"/>
</dbReference>
<name>A0A1H9VKD3_BUTFI</name>
<sequence length="643" mass="73932">MFNWISPFNYDFAIASIPIQIILLLFYGFRRNLPIRQSVFFWIAMSSNLIMTISDIISCEMNEAWMIFPLWVMYAINHAYFLGFIIRGWSLFMYTAESTHSYRKSDHIFKIIASLPAFISVILILSTPWTSAIYTIAEDGYHNCSLYKTIYFSTYFYIIASLFLVIRFWKQLSRRMKAGLLSFNLLLLFGIIIRKQFYHMLVTSYFSILTILIIFLTSENPDLYRDNRTSLLNKNALNRIGKELRERKIPFSLMTISINNYEASKVIYGVNQINDELKIIAAWLLQNYRNNYLFYIRNGVFIVLIKGHLEKDPSLVINEWIEKYELLRKSCDDIVPIQASMMFLSESLISEHALLVSDLASYAINSSFEENRKGNYYFSDKMIEGVKKHKAIEKAIKLAMLEKRFEVYFQPIYSNADGKVMGAEALARLNDPEIGFISPLDFIQIAEKNGDIIEIGKQIFEKVCMFLENVDVKQLGIEFINVNLSPIQCMSINLPGDLAEIAKKHNVPMDMFDFEITESLIDDYDMIQVTIASLRAMGAELSLDDFGTGAANLTSLINLPIHVVKVDMSFVRSYFAGKAGFLPDLISLFKHSKMAIVVEGIETLEMKDKMAELGCDYEQGYYFSKPIPPAEFIAYMEAQAGQA</sequence>
<evidence type="ECO:0000259" key="2">
    <source>
        <dbReference type="PROSITE" id="PS50883"/>
    </source>
</evidence>
<reference evidence="3 4" key="1">
    <citation type="submission" date="2016-10" db="EMBL/GenBank/DDBJ databases">
        <authorList>
            <person name="de Groot N.N."/>
        </authorList>
    </citation>
    <scope>NUCLEOTIDE SEQUENCE [LARGE SCALE GENOMIC DNA]</scope>
    <source>
        <strain evidence="3 4">AR40</strain>
    </source>
</reference>
<evidence type="ECO:0000256" key="1">
    <source>
        <dbReference type="SAM" id="Phobius"/>
    </source>
</evidence>
<dbReference type="EMBL" id="FOGJ01000023">
    <property type="protein sequence ID" value="SES22044.1"/>
    <property type="molecule type" value="Genomic_DNA"/>
</dbReference>
<keyword evidence="1" id="KW-0812">Transmembrane</keyword>
<feature type="transmembrane region" description="Helical" evidence="1">
    <location>
        <begin position="12"/>
        <end position="29"/>
    </location>
</feature>
<dbReference type="InterPro" id="IPR035919">
    <property type="entry name" value="EAL_sf"/>
</dbReference>
<dbReference type="OrthoDB" id="9805474at2"/>
<dbReference type="AlphaFoldDB" id="A0A1H9VKD3"/>
<dbReference type="GO" id="GO:0071111">
    <property type="term" value="F:cyclic-guanylate-specific phosphodiesterase activity"/>
    <property type="evidence" value="ECO:0007669"/>
    <property type="project" value="InterPro"/>
</dbReference>
<keyword evidence="1" id="KW-1133">Transmembrane helix</keyword>
<dbReference type="SUPFAM" id="SSF141868">
    <property type="entry name" value="EAL domain-like"/>
    <property type="match status" value="1"/>
</dbReference>
<dbReference type="RefSeq" id="WP_074757757.1">
    <property type="nucleotide sequence ID" value="NZ_FOGJ01000023.1"/>
</dbReference>
<gene>
    <name evidence="3" type="ORF">SAMN04487884_12381</name>
</gene>
<dbReference type="PROSITE" id="PS50883">
    <property type="entry name" value="EAL"/>
    <property type="match status" value="1"/>
</dbReference>
<dbReference type="PANTHER" id="PTHR33121">
    <property type="entry name" value="CYCLIC DI-GMP PHOSPHODIESTERASE PDEF"/>
    <property type="match status" value="1"/>
</dbReference>
<organism evidence="3 4">
    <name type="scientific">Butyrivibrio fibrisolvens</name>
    <dbReference type="NCBI Taxonomy" id="831"/>
    <lineage>
        <taxon>Bacteria</taxon>
        <taxon>Bacillati</taxon>
        <taxon>Bacillota</taxon>
        <taxon>Clostridia</taxon>
        <taxon>Lachnospirales</taxon>
        <taxon>Lachnospiraceae</taxon>
        <taxon>Butyrivibrio</taxon>
    </lineage>
</organism>
<dbReference type="Gene3D" id="3.20.20.450">
    <property type="entry name" value="EAL domain"/>
    <property type="match status" value="1"/>
</dbReference>
<dbReference type="SMART" id="SM00052">
    <property type="entry name" value="EAL"/>
    <property type="match status" value="1"/>
</dbReference>
<protein>
    <submittedName>
        <fullName evidence="3">EAL domain, c-di-GMP-specific phosphodiesterase class I (Or its enzymatically inactive variant)</fullName>
    </submittedName>
</protein>
<evidence type="ECO:0000313" key="3">
    <source>
        <dbReference type="EMBL" id="SES22044.1"/>
    </source>
</evidence>
<proteinExistence type="predicted"/>
<feature type="transmembrane region" description="Helical" evidence="1">
    <location>
        <begin position="41"/>
        <end position="58"/>
    </location>
</feature>
<dbReference type="InterPro" id="IPR050706">
    <property type="entry name" value="Cyclic-di-GMP_PDE-like"/>
</dbReference>
<feature type="transmembrane region" description="Helical" evidence="1">
    <location>
        <begin position="64"/>
        <end position="86"/>
    </location>
</feature>
<accession>A0A1H9VKD3</accession>